<reference evidence="16 17" key="1">
    <citation type="submission" date="2015-11" db="EMBL/GenBank/DDBJ databases">
        <title>Genomic analysis of 38 Legionella species identifies large and diverse effector repertoires.</title>
        <authorList>
            <person name="Burstein D."/>
            <person name="Amaro F."/>
            <person name="Zusman T."/>
            <person name="Lifshitz Z."/>
            <person name="Cohen O."/>
            <person name="Gilbert J.A."/>
            <person name="Pupko T."/>
            <person name="Shuman H.A."/>
            <person name="Segal G."/>
        </authorList>
    </citation>
    <scope>NUCLEOTIDE SEQUENCE [LARGE SCALE GENOMIC DNA]</scope>
    <source>
        <strain evidence="16 17">Mt.St.Helens-9</strain>
    </source>
</reference>
<protein>
    <recommendedName>
        <fullName evidence="3">Mercuric transport protein MerT</fullName>
    </recommendedName>
    <alternativeName>
        <fullName evidence="13">Mercury ion transport protein</fullName>
    </alternativeName>
</protein>
<comment type="caution">
    <text evidence="16">The sequence shown here is derived from an EMBL/GenBank/DDBJ whole genome shotgun (WGS) entry which is preliminary data.</text>
</comment>
<keyword evidence="11 15" id="KW-1133">Transmembrane helix</keyword>
<gene>
    <name evidence="16" type="ORF">Lspi_2039</name>
</gene>
<keyword evidence="10" id="KW-0476">Mercury</keyword>
<comment type="similarity">
    <text evidence="2">Belongs to the MerT family.</text>
</comment>
<evidence type="ECO:0000256" key="2">
    <source>
        <dbReference type="ARBA" id="ARBA00008224"/>
    </source>
</evidence>
<dbReference type="GO" id="GO:0046872">
    <property type="term" value="F:metal ion binding"/>
    <property type="evidence" value="ECO:0007669"/>
    <property type="project" value="UniProtKB-KW"/>
</dbReference>
<keyword evidence="6" id="KW-1003">Cell membrane</keyword>
<dbReference type="GO" id="GO:0015097">
    <property type="term" value="F:mercury ion transmembrane transporter activity"/>
    <property type="evidence" value="ECO:0007669"/>
    <property type="project" value="InterPro"/>
</dbReference>
<evidence type="ECO:0000256" key="8">
    <source>
        <dbReference type="ARBA" id="ARBA00022692"/>
    </source>
</evidence>
<keyword evidence="8 15" id="KW-0812">Transmembrane</keyword>
<evidence type="ECO:0000256" key="10">
    <source>
        <dbReference type="ARBA" id="ARBA00022914"/>
    </source>
</evidence>
<accession>A0A0W0YZ89</accession>
<evidence type="ECO:0000256" key="5">
    <source>
        <dbReference type="ARBA" id="ARBA00022466"/>
    </source>
</evidence>
<evidence type="ECO:0000256" key="9">
    <source>
        <dbReference type="ARBA" id="ARBA00022723"/>
    </source>
</evidence>
<evidence type="ECO:0000256" key="12">
    <source>
        <dbReference type="ARBA" id="ARBA00023136"/>
    </source>
</evidence>
<dbReference type="PATRIC" id="fig|452.5.peg.2245"/>
<evidence type="ECO:0000256" key="4">
    <source>
        <dbReference type="ARBA" id="ARBA00022448"/>
    </source>
</evidence>
<evidence type="ECO:0000256" key="11">
    <source>
        <dbReference type="ARBA" id="ARBA00022989"/>
    </source>
</evidence>
<feature type="transmembrane region" description="Helical" evidence="15">
    <location>
        <begin position="93"/>
        <end position="113"/>
    </location>
</feature>
<keyword evidence="17" id="KW-1185">Reference proteome</keyword>
<feature type="transmembrane region" description="Helical" evidence="15">
    <location>
        <begin position="53"/>
        <end position="72"/>
    </location>
</feature>
<dbReference type="GO" id="GO:0005886">
    <property type="term" value="C:plasma membrane"/>
    <property type="evidence" value="ECO:0007669"/>
    <property type="project" value="UniProtKB-SubCell"/>
</dbReference>
<dbReference type="STRING" id="452.Lspi_2039"/>
<comment type="function">
    <text evidence="14">Involved in mercury resistance. Probably transfers a mercuric ion from the periplasmic Hg(2+)-binding protein MerP to the cytoplasmic mercuric reductase MerA.</text>
</comment>
<evidence type="ECO:0000256" key="1">
    <source>
        <dbReference type="ARBA" id="ARBA00004429"/>
    </source>
</evidence>
<keyword evidence="12 15" id="KW-0472">Membrane</keyword>
<dbReference type="Gene3D" id="1.10.287.910">
    <property type="entry name" value="bacterial mercury transporter, merf"/>
    <property type="match status" value="1"/>
</dbReference>
<dbReference type="AlphaFoldDB" id="A0A0W0YZ89"/>
<keyword evidence="7" id="KW-0997">Cell inner membrane</keyword>
<comment type="subcellular location">
    <subcellularLocation>
        <location evidence="1">Cell inner membrane</location>
        <topology evidence="1">Multi-pass membrane protein</topology>
    </subcellularLocation>
</comment>
<evidence type="ECO:0000256" key="6">
    <source>
        <dbReference type="ARBA" id="ARBA00022475"/>
    </source>
</evidence>
<evidence type="ECO:0000256" key="15">
    <source>
        <dbReference type="SAM" id="Phobius"/>
    </source>
</evidence>
<dbReference type="InterPro" id="IPR003457">
    <property type="entry name" value="Transprt_MerT"/>
</dbReference>
<dbReference type="Pfam" id="PF02411">
    <property type="entry name" value="MerT"/>
    <property type="match status" value="1"/>
</dbReference>
<keyword evidence="4" id="KW-0813">Transport</keyword>
<evidence type="ECO:0000256" key="14">
    <source>
        <dbReference type="ARBA" id="ARBA00045720"/>
    </source>
</evidence>
<feature type="transmembrane region" description="Helical" evidence="15">
    <location>
        <begin position="12"/>
        <end position="41"/>
    </location>
</feature>
<name>A0A0W0YZ89_LEGSP</name>
<sequence>MKDSKLANGSLIGAIIAGIAASLCCVGPLVLLALGVSSAWISTLTHLEFLRPFGIAITLFFLVLVFWKLYITPRRCSVDQLCGKPTGLRSYRIIFWVVTVLLLALLAFPWYAFLFY</sequence>
<evidence type="ECO:0000313" key="17">
    <source>
        <dbReference type="Proteomes" id="UP000054877"/>
    </source>
</evidence>
<keyword evidence="9" id="KW-0479">Metal-binding</keyword>
<evidence type="ECO:0000256" key="7">
    <source>
        <dbReference type="ARBA" id="ARBA00022519"/>
    </source>
</evidence>
<keyword evidence="5" id="KW-0475">Mercuric resistance</keyword>
<evidence type="ECO:0000313" key="16">
    <source>
        <dbReference type="EMBL" id="KTD62189.1"/>
    </source>
</evidence>
<dbReference type="Proteomes" id="UP000054877">
    <property type="component" value="Unassembled WGS sequence"/>
</dbReference>
<organism evidence="16 17">
    <name type="scientific">Legionella spiritensis</name>
    <dbReference type="NCBI Taxonomy" id="452"/>
    <lineage>
        <taxon>Bacteria</taxon>
        <taxon>Pseudomonadati</taxon>
        <taxon>Pseudomonadota</taxon>
        <taxon>Gammaproteobacteria</taxon>
        <taxon>Legionellales</taxon>
        <taxon>Legionellaceae</taxon>
        <taxon>Legionella</taxon>
    </lineage>
</organism>
<evidence type="ECO:0000256" key="3">
    <source>
        <dbReference type="ARBA" id="ARBA00017053"/>
    </source>
</evidence>
<dbReference type="EMBL" id="LNYX01000030">
    <property type="protein sequence ID" value="KTD62189.1"/>
    <property type="molecule type" value="Genomic_DNA"/>
</dbReference>
<evidence type="ECO:0000256" key="13">
    <source>
        <dbReference type="ARBA" id="ARBA00030934"/>
    </source>
</evidence>
<proteinExistence type="inferred from homology"/>